<evidence type="ECO:0000313" key="3">
    <source>
        <dbReference type="EMBL" id="SVA26651.1"/>
    </source>
</evidence>
<evidence type="ECO:0000256" key="1">
    <source>
        <dbReference type="ARBA" id="ARBA00022988"/>
    </source>
</evidence>
<dbReference type="EMBL" id="UINC01006290">
    <property type="protein sequence ID" value="SVA26651.1"/>
    <property type="molecule type" value="Genomic_DNA"/>
</dbReference>
<accession>A0A381UG01</accession>
<protein>
    <recommendedName>
        <fullName evidence="4">Urease accessory protein UreF</fullName>
    </recommendedName>
</protein>
<dbReference type="AlphaFoldDB" id="A0A381UG01"/>
<dbReference type="Pfam" id="PF01730">
    <property type="entry name" value="UreF"/>
    <property type="match status" value="1"/>
</dbReference>
<gene>
    <name evidence="3" type="ORF">METZ01_LOCUS79505</name>
</gene>
<organism evidence="3">
    <name type="scientific">marine metagenome</name>
    <dbReference type="NCBI Taxonomy" id="408172"/>
    <lineage>
        <taxon>unclassified sequences</taxon>
        <taxon>metagenomes</taxon>
        <taxon>ecological metagenomes</taxon>
    </lineage>
</organism>
<evidence type="ECO:0000256" key="2">
    <source>
        <dbReference type="ARBA" id="ARBA00023186"/>
    </source>
</evidence>
<dbReference type="GO" id="GO:0016151">
    <property type="term" value="F:nickel cation binding"/>
    <property type="evidence" value="ECO:0007669"/>
    <property type="project" value="InterPro"/>
</dbReference>
<evidence type="ECO:0008006" key="4">
    <source>
        <dbReference type="Google" id="ProtNLM"/>
    </source>
</evidence>
<proteinExistence type="inferred from homology"/>
<reference evidence="3" key="1">
    <citation type="submission" date="2018-05" db="EMBL/GenBank/DDBJ databases">
        <authorList>
            <person name="Lanie J.A."/>
            <person name="Ng W.-L."/>
            <person name="Kazmierczak K.M."/>
            <person name="Andrzejewski T.M."/>
            <person name="Davidsen T.M."/>
            <person name="Wayne K.J."/>
            <person name="Tettelin H."/>
            <person name="Glass J.I."/>
            <person name="Rusch D."/>
            <person name="Podicherti R."/>
            <person name="Tsui H.-C.T."/>
            <person name="Winkler M.E."/>
        </authorList>
    </citation>
    <scope>NUCLEOTIDE SEQUENCE</scope>
</reference>
<dbReference type="PANTHER" id="PTHR33620">
    <property type="entry name" value="UREASE ACCESSORY PROTEIN F"/>
    <property type="match status" value="1"/>
</dbReference>
<keyword evidence="2" id="KW-0143">Chaperone</keyword>
<keyword evidence="1" id="KW-0996">Nickel insertion</keyword>
<dbReference type="PANTHER" id="PTHR33620:SF1">
    <property type="entry name" value="UREASE ACCESSORY PROTEIN F"/>
    <property type="match status" value="1"/>
</dbReference>
<dbReference type="InterPro" id="IPR002639">
    <property type="entry name" value="UreF"/>
</dbReference>
<sequence>MNSDRPEETLRLMQLCSPMLPIGAYAYSQGLEYAVSSGWVKDEKTTSMWIQGLLANSLTYLDVPLLSRLHKAWSANDKKSVLYWNDYLYASRDSRELREEEQQLAHALARLLGDLGISEAIEWKEKSRACFLSVYTLGVWHWKISLREAALGYLWMWAENQVLAAIKLVPLGQTSGQKILSSAIEIIPDLVLTGLALQDTEIGYTTPGQGMASAFHETQYTRLFRS</sequence>
<name>A0A381UG01_9ZZZZ</name>
<dbReference type="HAMAP" id="MF_01385">
    <property type="entry name" value="UreF"/>
    <property type="match status" value="1"/>
</dbReference>
<dbReference type="Gene3D" id="1.10.4190.10">
    <property type="entry name" value="Urease accessory protein UreF"/>
    <property type="match status" value="1"/>
</dbReference>
<dbReference type="InterPro" id="IPR038277">
    <property type="entry name" value="UreF_sf"/>
</dbReference>
<dbReference type="PIRSF" id="PIRSF009467">
    <property type="entry name" value="Ureas_acces_UreF"/>
    <property type="match status" value="1"/>
</dbReference>